<dbReference type="EMBL" id="CDHN01000005">
    <property type="protein sequence ID" value="CEJ93354.1"/>
    <property type="molecule type" value="Genomic_DNA"/>
</dbReference>
<proteinExistence type="predicted"/>
<dbReference type="HOGENOM" id="CLU_1670620_0_0_1"/>
<dbReference type="Proteomes" id="UP000039046">
    <property type="component" value="Unassembled WGS sequence"/>
</dbReference>
<dbReference type="AlphaFoldDB" id="A0A0A1TF23"/>
<evidence type="ECO:0000313" key="1">
    <source>
        <dbReference type="EMBL" id="CEJ93354.1"/>
    </source>
</evidence>
<accession>A0A0A1TF23</accession>
<name>A0A0A1TF23_9HYPO</name>
<keyword evidence="2" id="KW-1185">Reference proteome</keyword>
<protein>
    <submittedName>
        <fullName evidence="1">Uncharacterized protein</fullName>
    </submittedName>
</protein>
<reference evidence="1 2" key="1">
    <citation type="journal article" date="2015" name="Genome Announc.">
        <title>Draft Genome Sequence and Gene Annotation of the Entomopathogenic Fungus Verticillium hemipterigenum.</title>
        <authorList>
            <person name="Horn F."/>
            <person name="Habel A."/>
            <person name="Scharf D.H."/>
            <person name="Dworschak J."/>
            <person name="Brakhage A.A."/>
            <person name="Guthke R."/>
            <person name="Hertweck C."/>
            <person name="Linde J."/>
        </authorList>
    </citation>
    <scope>NUCLEOTIDE SEQUENCE [LARGE SCALE GENOMIC DNA]</scope>
</reference>
<evidence type="ECO:0000313" key="2">
    <source>
        <dbReference type="Proteomes" id="UP000039046"/>
    </source>
</evidence>
<gene>
    <name evidence="1" type="ORF">VHEMI08947</name>
</gene>
<organism evidence="1 2">
    <name type="scientific">[Torrubiella] hemipterigena</name>
    <dbReference type="NCBI Taxonomy" id="1531966"/>
    <lineage>
        <taxon>Eukaryota</taxon>
        <taxon>Fungi</taxon>
        <taxon>Dikarya</taxon>
        <taxon>Ascomycota</taxon>
        <taxon>Pezizomycotina</taxon>
        <taxon>Sordariomycetes</taxon>
        <taxon>Hypocreomycetidae</taxon>
        <taxon>Hypocreales</taxon>
        <taxon>Clavicipitaceae</taxon>
        <taxon>Clavicipitaceae incertae sedis</taxon>
        <taxon>'Torrubiella' clade</taxon>
    </lineage>
</organism>
<sequence length="158" mass="18617">MQKEMMIITNIMYIDISSILEDTKQTTKHRINLIRLLEHWRFGDEDPVSRRCVLAYDDLLSIVLVIDGNLDPCAELPHRQERPWAFRLPTHASFMSTTQACMGLLYILYYRLHDEDRSIEPGFDGPGRFAARRRQLALYVAKLDHYERSTKYMTTHDL</sequence>